<evidence type="ECO:0000313" key="3">
    <source>
        <dbReference type="Proteomes" id="UP000031390"/>
    </source>
</evidence>
<proteinExistence type="predicted"/>
<dbReference type="RefSeq" id="WP_039405115.1">
    <property type="nucleotide sequence ID" value="NZ_CP094242.1"/>
</dbReference>
<organism evidence="1 3">
    <name type="scientific">Morococcus cerebrosus</name>
    <dbReference type="NCBI Taxonomy" id="1056807"/>
    <lineage>
        <taxon>Bacteria</taxon>
        <taxon>Pseudomonadati</taxon>
        <taxon>Pseudomonadota</taxon>
        <taxon>Betaproteobacteria</taxon>
        <taxon>Neisseriales</taxon>
        <taxon>Neisseriaceae</taxon>
        <taxon>Morococcus</taxon>
    </lineage>
</organism>
<protein>
    <submittedName>
        <fullName evidence="2">XRE family transcriptional regulator</fullName>
    </submittedName>
</protein>
<dbReference type="Proteomes" id="UP000829504">
    <property type="component" value="Chromosome"/>
</dbReference>
<gene>
    <name evidence="1" type="ORF">MCC93_03390</name>
    <name evidence="2" type="ORF">MON37_12070</name>
</gene>
<sequence length="66" mass="7491">MKYPEAGYTPANLRFVMDTYGLTLAEVGRRTGTALRTVQNWVAPVDAKDHSGMPHRKWVMLQNTLK</sequence>
<evidence type="ECO:0000313" key="2">
    <source>
        <dbReference type="EMBL" id="UNV87351.1"/>
    </source>
</evidence>
<dbReference type="EMBL" id="JUFZ01000013">
    <property type="protein sequence ID" value="KIC12799.1"/>
    <property type="molecule type" value="Genomic_DNA"/>
</dbReference>
<keyword evidence="4" id="KW-1185">Reference proteome</keyword>
<accession>A0A0C1EKN9</accession>
<dbReference type="AlphaFoldDB" id="A0A0C1EKN9"/>
<name>A0A0C1EKN9_9NEIS</name>
<evidence type="ECO:0000313" key="1">
    <source>
        <dbReference type="EMBL" id="KIC12799.1"/>
    </source>
</evidence>
<reference evidence="1 3" key="1">
    <citation type="submission" date="2014-12" db="EMBL/GenBank/DDBJ databases">
        <title>Genome sequence of Morococcus cerebrosus.</title>
        <authorList>
            <person name="Shin S.-K."/>
            <person name="Yi H."/>
        </authorList>
    </citation>
    <scope>NUCLEOTIDE SEQUENCE [LARGE SCALE GENOMIC DNA]</scope>
    <source>
        <strain evidence="1 3">CIP 81.93</strain>
    </source>
</reference>
<dbReference type="EMBL" id="CP094242">
    <property type="protein sequence ID" value="UNV87351.1"/>
    <property type="molecule type" value="Genomic_DNA"/>
</dbReference>
<dbReference type="Proteomes" id="UP000031390">
    <property type="component" value="Unassembled WGS sequence"/>
</dbReference>
<reference evidence="2 4" key="2">
    <citation type="submission" date="2022-03" db="EMBL/GenBank/DDBJ databases">
        <title>Genome sequencing of Morococcus cerebrosus.</title>
        <authorList>
            <person name="Baek M.-G."/>
            <person name="Yi H."/>
        </authorList>
    </citation>
    <scope>NUCLEOTIDE SEQUENCE [LARGE SCALE GENOMIC DNA]</scope>
    <source>
        <strain evidence="2 4">CIP 81.93</strain>
    </source>
</reference>
<evidence type="ECO:0000313" key="4">
    <source>
        <dbReference type="Proteomes" id="UP000829504"/>
    </source>
</evidence>